<accession>A0A3D4D9W8</accession>
<dbReference type="RefSeq" id="WP_040345406.1">
    <property type="nucleotide sequence ID" value="NZ_CP035093.1"/>
</dbReference>
<feature type="chain" id="PRO_5030075593" evidence="1">
    <location>
        <begin position="26"/>
        <end position="271"/>
    </location>
</feature>
<dbReference type="GeneID" id="56577005"/>
<reference evidence="3 5" key="2">
    <citation type="submission" date="2020-12" db="EMBL/GenBank/DDBJ databases">
        <title>FDA dAtabase for Regulatory Grade micrObial Sequences (FDA-ARGOS): Supporting development and validation of Infectious Disease Dx tests.</title>
        <authorList>
            <person name="Kerrigan L."/>
            <person name="Long C."/>
            <person name="Tallon L."/>
            <person name="Sadzewicz L."/>
            <person name="Zhao X."/>
            <person name="Boylan J."/>
            <person name="Ott S."/>
            <person name="Bowen H."/>
            <person name="Vavikolanu K."/>
            <person name="Mehta A."/>
            <person name="Aluvathingal J."/>
            <person name="Nadendla S."/>
            <person name="Yan Y."/>
            <person name="Sichtig H."/>
        </authorList>
    </citation>
    <scope>NUCLEOTIDE SEQUENCE [LARGE SCALE GENOMIC DNA]</scope>
    <source>
        <strain evidence="3 5">FDAARGOS_1026</strain>
    </source>
</reference>
<evidence type="ECO:0000313" key="3">
    <source>
        <dbReference type="EMBL" id="QQB87562.1"/>
    </source>
</evidence>
<dbReference type="EMBL" id="CP066026">
    <property type="protein sequence ID" value="QQB87562.1"/>
    <property type="molecule type" value="Genomic_DNA"/>
</dbReference>
<evidence type="ECO:0000313" key="4">
    <source>
        <dbReference type="Proteomes" id="UP000287388"/>
    </source>
</evidence>
<dbReference type="EMBL" id="CP035093">
    <property type="protein sequence ID" value="QAT15057.1"/>
    <property type="molecule type" value="Genomic_DNA"/>
</dbReference>
<dbReference type="InterPro" id="IPR019613">
    <property type="entry name" value="DUF4198"/>
</dbReference>
<dbReference type="Proteomes" id="UP000596117">
    <property type="component" value="Chromosome"/>
</dbReference>
<evidence type="ECO:0000313" key="5">
    <source>
        <dbReference type="Proteomes" id="UP000596117"/>
    </source>
</evidence>
<dbReference type="AlphaFoldDB" id="A0A3D4D9W8"/>
<evidence type="ECO:0000313" key="2">
    <source>
        <dbReference type="EMBL" id="QAT15057.1"/>
    </source>
</evidence>
<organism evidence="2 4">
    <name type="scientific">Brevundimonas diminuta</name>
    <name type="common">Pseudomonas diminuta</name>
    <dbReference type="NCBI Taxonomy" id="293"/>
    <lineage>
        <taxon>Bacteria</taxon>
        <taxon>Pseudomonadati</taxon>
        <taxon>Pseudomonadota</taxon>
        <taxon>Alphaproteobacteria</taxon>
        <taxon>Caulobacterales</taxon>
        <taxon>Caulobacteraceae</taxon>
        <taxon>Brevundimonas</taxon>
    </lineage>
</organism>
<feature type="signal peptide" evidence="1">
    <location>
        <begin position="1"/>
        <end position="25"/>
    </location>
</feature>
<keyword evidence="5" id="KW-1185">Reference proteome</keyword>
<gene>
    <name evidence="2" type="ORF">EQG53_12185</name>
    <name evidence="3" type="ORF">I6H83_10265</name>
</gene>
<sequence>MHDMRTNLMVAMVSGLSLFAGAAAAHDFFLAPERFVGPMGHPLIVHATSSSDFPALNVGSPRSRIAEVRAVVDGRPAAVTVGAQAKSLRLAVSSDTQGMATVTLLTIWGESTWRPDQVDTYLEEHPFKAEDVATARRLLPEGAPLEVRSRRLAKTLVCFQTCTPTAGGATGLEVEFLPEFVAGRNSPATFQLVRNGHPIPGQPVTIRFGQDERRAVQTDAEGRLRIPDGVTGPVMLVAATLDAPTEKGGRFVTNNASLTFEATVVRDESGR</sequence>
<protein>
    <submittedName>
        <fullName evidence="2">DUF4198 domain-containing protein</fullName>
    </submittedName>
</protein>
<proteinExistence type="predicted"/>
<keyword evidence="1" id="KW-0732">Signal</keyword>
<evidence type="ECO:0000256" key="1">
    <source>
        <dbReference type="SAM" id="SignalP"/>
    </source>
</evidence>
<dbReference type="KEGG" id="bdm:EQG53_12185"/>
<dbReference type="Proteomes" id="UP000287388">
    <property type="component" value="Chromosome"/>
</dbReference>
<dbReference type="Pfam" id="PF10670">
    <property type="entry name" value="DUF4198"/>
    <property type="match status" value="1"/>
</dbReference>
<reference evidence="2 4" key="1">
    <citation type="submission" date="2019-01" db="EMBL/GenBank/DDBJ databases">
        <title>Brevundimonas diminuta Genome sequencing and assembly.</title>
        <authorList>
            <person name="Chen H."/>
        </authorList>
    </citation>
    <scope>NUCLEOTIDE SEQUENCE [LARGE SCALE GENOMIC DNA]</scope>
    <source>
        <strain evidence="2">ATCC</strain>
        <strain evidence="4">ATCC(B) 19146</strain>
    </source>
</reference>
<name>A0A3D4D9W8_BREDI</name>